<dbReference type="InterPro" id="IPR035965">
    <property type="entry name" value="PAS-like_dom_sf"/>
</dbReference>
<keyword evidence="24" id="KW-1185">Reference proteome</keyword>
<dbReference type="Gene3D" id="3.40.50.2300">
    <property type="match status" value="1"/>
</dbReference>
<dbReference type="Pfam" id="PF00072">
    <property type="entry name" value="Response_reg"/>
    <property type="match status" value="1"/>
</dbReference>
<feature type="coiled-coil region" evidence="17">
    <location>
        <begin position="116"/>
        <end position="143"/>
    </location>
</feature>
<dbReference type="Pfam" id="PF00355">
    <property type="entry name" value="Rieske"/>
    <property type="match status" value="1"/>
</dbReference>
<dbReference type="SMART" id="SM00086">
    <property type="entry name" value="PAC"/>
    <property type="match status" value="1"/>
</dbReference>
<dbReference type="STRING" id="1867952.MTBPR1_90102"/>
<evidence type="ECO:0000256" key="13">
    <source>
        <dbReference type="ARBA" id="ARBA00023012"/>
    </source>
</evidence>
<evidence type="ECO:0000313" key="23">
    <source>
        <dbReference type="EMBL" id="SCA58255.1"/>
    </source>
</evidence>
<feature type="domain" description="PAC" evidence="21">
    <location>
        <begin position="259"/>
        <end position="317"/>
    </location>
</feature>
<dbReference type="InterPro" id="IPR036097">
    <property type="entry name" value="HisK_dim/P_sf"/>
</dbReference>
<dbReference type="SMART" id="SM00387">
    <property type="entry name" value="HATPase_c"/>
    <property type="match status" value="1"/>
</dbReference>
<dbReference type="GO" id="GO:0046872">
    <property type="term" value="F:metal ion binding"/>
    <property type="evidence" value="ECO:0007669"/>
    <property type="project" value="UniProtKB-KW"/>
</dbReference>
<feature type="coiled-coil region" evidence="17">
    <location>
        <begin position="551"/>
        <end position="596"/>
    </location>
</feature>
<keyword evidence="5 16" id="KW-0597">Phosphoprotein</keyword>
<evidence type="ECO:0000256" key="14">
    <source>
        <dbReference type="ARBA" id="ARBA00023014"/>
    </source>
</evidence>
<evidence type="ECO:0000256" key="9">
    <source>
        <dbReference type="ARBA" id="ARBA00022741"/>
    </source>
</evidence>
<dbReference type="InterPro" id="IPR017941">
    <property type="entry name" value="Rieske_2Fe-2S"/>
</dbReference>
<dbReference type="PROSITE" id="PS50109">
    <property type="entry name" value="HIS_KIN"/>
    <property type="match status" value="1"/>
</dbReference>
<reference evidence="23 24" key="1">
    <citation type="submission" date="2016-07" db="EMBL/GenBank/DDBJ databases">
        <authorList>
            <person name="Lefevre C.T."/>
        </authorList>
    </citation>
    <scope>NUCLEOTIDE SEQUENCE [LARGE SCALE GENOMIC DNA]</scope>
    <source>
        <strain evidence="23">PR1</strain>
    </source>
</reference>
<organism evidence="23 24">
    <name type="scientific">Candidatus Terasakiella magnetica</name>
    <dbReference type="NCBI Taxonomy" id="1867952"/>
    <lineage>
        <taxon>Bacteria</taxon>
        <taxon>Pseudomonadati</taxon>
        <taxon>Pseudomonadota</taxon>
        <taxon>Alphaproteobacteria</taxon>
        <taxon>Rhodospirillales</taxon>
        <taxon>Terasakiellaceae</taxon>
        <taxon>Terasakiella</taxon>
    </lineage>
</organism>
<feature type="domain" description="PAC" evidence="21">
    <location>
        <begin position="513"/>
        <end position="567"/>
    </location>
</feature>
<dbReference type="Pfam" id="PF02518">
    <property type="entry name" value="HATPase_c"/>
    <property type="match status" value="1"/>
</dbReference>
<dbReference type="SUPFAM" id="SSF50022">
    <property type="entry name" value="ISP domain"/>
    <property type="match status" value="1"/>
</dbReference>
<comment type="catalytic activity">
    <reaction evidence="1">
        <text>ATP + protein L-histidine = ADP + protein N-phospho-L-histidine.</text>
        <dbReference type="EC" id="2.7.13.3"/>
    </reaction>
</comment>
<dbReference type="OrthoDB" id="9810730at2"/>
<evidence type="ECO:0000256" key="17">
    <source>
        <dbReference type="SAM" id="Coils"/>
    </source>
</evidence>
<dbReference type="Gene3D" id="2.102.10.10">
    <property type="entry name" value="Rieske [2Fe-2S] iron-sulphur domain"/>
    <property type="match status" value="1"/>
</dbReference>
<comment type="subcellular location">
    <subcellularLocation>
        <location evidence="2">Cell membrane</location>
    </subcellularLocation>
</comment>
<feature type="domain" description="Rieske" evidence="22">
    <location>
        <begin position="48"/>
        <end position="105"/>
    </location>
</feature>
<dbReference type="GO" id="GO:0000155">
    <property type="term" value="F:phosphorelay sensor kinase activity"/>
    <property type="evidence" value="ECO:0007669"/>
    <property type="project" value="InterPro"/>
</dbReference>
<dbReference type="CDD" id="cd00130">
    <property type="entry name" value="PAS"/>
    <property type="match status" value="2"/>
</dbReference>
<proteinExistence type="predicted"/>
<dbReference type="AlphaFoldDB" id="A0A1C3RLU3"/>
<keyword evidence="12" id="KW-0408">Iron</keyword>
<keyword evidence="9" id="KW-0547">Nucleotide-binding</keyword>
<dbReference type="Proteomes" id="UP000231658">
    <property type="component" value="Unassembled WGS sequence"/>
</dbReference>
<dbReference type="Pfam" id="PF13426">
    <property type="entry name" value="PAS_9"/>
    <property type="match status" value="2"/>
</dbReference>
<dbReference type="Pfam" id="PF12860">
    <property type="entry name" value="PAS_7"/>
    <property type="match status" value="1"/>
</dbReference>
<evidence type="ECO:0000256" key="11">
    <source>
        <dbReference type="ARBA" id="ARBA00022840"/>
    </source>
</evidence>
<evidence type="ECO:0000256" key="12">
    <source>
        <dbReference type="ARBA" id="ARBA00023004"/>
    </source>
</evidence>
<dbReference type="PROSITE" id="PS50110">
    <property type="entry name" value="RESPONSE_REGULATORY"/>
    <property type="match status" value="1"/>
</dbReference>
<dbReference type="FunFam" id="1.10.287.130:FF:000038">
    <property type="entry name" value="Sensory transduction histidine kinase"/>
    <property type="match status" value="1"/>
</dbReference>
<evidence type="ECO:0000313" key="24">
    <source>
        <dbReference type="Proteomes" id="UP000231658"/>
    </source>
</evidence>
<dbReference type="PROSITE" id="PS51296">
    <property type="entry name" value="RIESKE"/>
    <property type="match status" value="1"/>
</dbReference>
<dbReference type="Gene3D" id="3.30.565.10">
    <property type="entry name" value="Histidine kinase-like ATPase, C-terminal domain"/>
    <property type="match status" value="1"/>
</dbReference>
<dbReference type="GO" id="GO:0051537">
    <property type="term" value="F:2 iron, 2 sulfur cluster binding"/>
    <property type="evidence" value="ECO:0007669"/>
    <property type="project" value="UniProtKB-KW"/>
</dbReference>
<dbReference type="CDD" id="cd00082">
    <property type="entry name" value="HisKA"/>
    <property type="match status" value="1"/>
</dbReference>
<dbReference type="SMART" id="SM00091">
    <property type="entry name" value="PAS"/>
    <property type="match status" value="3"/>
</dbReference>
<keyword evidence="8" id="KW-0479">Metal-binding</keyword>
<keyword evidence="4" id="KW-1003">Cell membrane</keyword>
<evidence type="ECO:0000256" key="5">
    <source>
        <dbReference type="ARBA" id="ARBA00022553"/>
    </source>
</evidence>
<dbReference type="PANTHER" id="PTHR43047">
    <property type="entry name" value="TWO-COMPONENT HISTIDINE PROTEIN KINASE"/>
    <property type="match status" value="1"/>
</dbReference>
<keyword evidence="11" id="KW-0067">ATP-binding</keyword>
<name>A0A1C3RLU3_9PROT</name>
<keyword evidence="13" id="KW-0902">Two-component regulatory system</keyword>
<feature type="domain" description="PAS" evidence="20">
    <location>
        <begin position="442"/>
        <end position="486"/>
    </location>
</feature>
<keyword evidence="15" id="KW-0472">Membrane</keyword>
<dbReference type="SUPFAM" id="SSF55785">
    <property type="entry name" value="PYP-like sensor domain (PAS domain)"/>
    <property type="match status" value="3"/>
</dbReference>
<dbReference type="InterPro" id="IPR005467">
    <property type="entry name" value="His_kinase_dom"/>
</dbReference>
<dbReference type="SMART" id="SM00388">
    <property type="entry name" value="HisKA"/>
    <property type="match status" value="1"/>
</dbReference>
<dbReference type="InterPro" id="IPR000014">
    <property type="entry name" value="PAS"/>
</dbReference>
<evidence type="ECO:0000256" key="7">
    <source>
        <dbReference type="ARBA" id="ARBA00022714"/>
    </source>
</evidence>
<evidence type="ECO:0000259" key="22">
    <source>
        <dbReference type="PROSITE" id="PS51296"/>
    </source>
</evidence>
<accession>A0A1C3RLU3</accession>
<evidence type="ECO:0000256" key="2">
    <source>
        <dbReference type="ARBA" id="ARBA00004236"/>
    </source>
</evidence>
<dbReference type="InterPro" id="IPR003594">
    <property type="entry name" value="HATPase_dom"/>
</dbReference>
<dbReference type="PRINTS" id="PR00344">
    <property type="entry name" value="BCTRLSENSOR"/>
</dbReference>
<protein>
    <recommendedName>
        <fullName evidence="3">histidine kinase</fullName>
        <ecNumber evidence="3">2.7.13.3</ecNumber>
    </recommendedName>
</protein>
<dbReference type="RefSeq" id="WP_069190255.1">
    <property type="nucleotide sequence ID" value="NZ_FLYE01000048.1"/>
</dbReference>
<evidence type="ECO:0000256" key="15">
    <source>
        <dbReference type="ARBA" id="ARBA00023136"/>
    </source>
</evidence>
<keyword evidence="7" id="KW-0001">2Fe-2S</keyword>
<dbReference type="Pfam" id="PF00512">
    <property type="entry name" value="HisKA"/>
    <property type="match status" value="1"/>
</dbReference>
<dbReference type="SUPFAM" id="SSF52172">
    <property type="entry name" value="CheY-like"/>
    <property type="match status" value="1"/>
</dbReference>
<evidence type="ECO:0000256" key="1">
    <source>
        <dbReference type="ARBA" id="ARBA00000085"/>
    </source>
</evidence>
<dbReference type="InterPro" id="IPR003661">
    <property type="entry name" value="HisK_dim/P_dom"/>
</dbReference>
<dbReference type="Gene3D" id="3.30.450.20">
    <property type="entry name" value="PAS domain"/>
    <property type="match status" value="3"/>
</dbReference>
<feature type="modified residue" description="4-aspartylphosphate" evidence="16">
    <location>
        <position position="910"/>
    </location>
</feature>
<dbReference type="InterPro" id="IPR004358">
    <property type="entry name" value="Sig_transdc_His_kin-like_C"/>
</dbReference>
<dbReference type="FunFam" id="3.30.565.10:FF:000023">
    <property type="entry name" value="PAS domain-containing sensor histidine kinase"/>
    <property type="match status" value="1"/>
</dbReference>
<evidence type="ECO:0000259" key="18">
    <source>
        <dbReference type="PROSITE" id="PS50109"/>
    </source>
</evidence>
<dbReference type="GO" id="GO:0005524">
    <property type="term" value="F:ATP binding"/>
    <property type="evidence" value="ECO:0007669"/>
    <property type="project" value="UniProtKB-KW"/>
</dbReference>
<dbReference type="GO" id="GO:0009927">
    <property type="term" value="F:histidine phosphotransfer kinase activity"/>
    <property type="evidence" value="ECO:0007669"/>
    <property type="project" value="TreeGrafter"/>
</dbReference>
<evidence type="ECO:0000256" key="10">
    <source>
        <dbReference type="ARBA" id="ARBA00022777"/>
    </source>
</evidence>
<dbReference type="Gene3D" id="1.10.287.130">
    <property type="match status" value="1"/>
</dbReference>
<feature type="domain" description="PAS" evidence="20">
    <location>
        <begin position="175"/>
        <end position="245"/>
    </location>
</feature>
<gene>
    <name evidence="23" type="ORF">MTBPR1_90102</name>
</gene>
<keyword evidence="14" id="KW-0411">Iron-sulfur</keyword>
<dbReference type="PANTHER" id="PTHR43047:SF63">
    <property type="entry name" value="HISTIDINE KINASE"/>
    <property type="match status" value="1"/>
</dbReference>
<evidence type="ECO:0000256" key="4">
    <source>
        <dbReference type="ARBA" id="ARBA00022475"/>
    </source>
</evidence>
<dbReference type="InterPro" id="IPR036890">
    <property type="entry name" value="HATPase_C_sf"/>
</dbReference>
<dbReference type="InterPro" id="IPR036922">
    <property type="entry name" value="Rieske_2Fe-2S_sf"/>
</dbReference>
<dbReference type="SUPFAM" id="SSF47384">
    <property type="entry name" value="Homodimeric domain of signal transducing histidine kinase"/>
    <property type="match status" value="1"/>
</dbReference>
<dbReference type="NCBIfam" id="TIGR00229">
    <property type="entry name" value="sensory_box"/>
    <property type="match status" value="2"/>
</dbReference>
<dbReference type="InterPro" id="IPR000700">
    <property type="entry name" value="PAS-assoc_C"/>
</dbReference>
<dbReference type="InterPro" id="IPR001610">
    <property type="entry name" value="PAC"/>
</dbReference>
<sequence>MIPSTRENMPIKITIHDEVDFQGEKRWIGQVRLVGADQLSEVMILTFSGRYIAVPLACKHAGASLIYAPVEGNTLVCPRHGHAYELVGQNSIAYDVLSDNENFFLITSAQAVSPDVQALKDRIHILEMELEAKSAANTALEEQVVSGMEDMDRMFSEMMSRKTEWKEKSQRLTKLNELVNRVTNTISEVIIIAGPDGHIQRVNKTALSVYGCEEDEFLGRSVDDLLANKDLERFAEDYKGQLNLNKPLLYQLCFAVSSFEAEVSLRFEITSNGNAAIAHPYLLRATRLYDSQGKEEGAIFVCSDISKIKEREYRLRQKENEKSLHLLEATLNQINHGIAVFDETGELLVSNQAFVMITGCDQHWAAPGTSYEKFHQLEMESLSLCTLSPDQRDLNSLRQKACSWESYYHDGRVVDNDTNLMEDGGFVWVSQDVTSLREDAETMRRLSYALEQSPAEVIITNTDGVIEYVNAKFTENTGFSREQAIGHKTSMVRSGHMPHQYYENLWETLKQGKDWSGEVLNKRKDGSLFWQLLSIAPMYEPDGSVQRYLAIKENIDERKKAEEELSRHRDHLQELVDERSRELIKARDEAEQANRAKSEFLSSMSHELRTPLNGILGFAQLMEMSRKDKLSETQREYTQHIFKAGQHLLGLINEILDLAKIEAGKMQLNIMEVDLVAAVSDSIDLVQNMADDRSVTLHNQIDEDVISVYGDPVRLKQVVVNILSNAIKYNRDEGDVFLCVEQEEDALVLSISDSGYGIAKDKMKDLFTPFNRLGVEGQNIEGSGIGLTITRKLVTMMGGDIQVESEEGKGSTFSLYLPTTKPDFIENEDSQLQSDFIVGFNNEIIEEEDGAGPSHTSGKTILYAEDNPSNQFLIERAISNLAGVELVMVNDAKSAVTYAKRHTPDLILMDINLPGMNGFEAMNILRNDVKTQAIPVIALSAKALPEDIEHGLKSGFRAYVTKPVNIPDLLGTINRTFEKKII</sequence>
<feature type="domain" description="Response regulatory" evidence="19">
    <location>
        <begin position="860"/>
        <end position="977"/>
    </location>
</feature>
<evidence type="ECO:0000259" key="19">
    <source>
        <dbReference type="PROSITE" id="PS50110"/>
    </source>
</evidence>
<evidence type="ECO:0000256" key="6">
    <source>
        <dbReference type="ARBA" id="ARBA00022679"/>
    </source>
</evidence>
<dbReference type="InterPro" id="IPR001789">
    <property type="entry name" value="Sig_transdc_resp-reg_receiver"/>
</dbReference>
<dbReference type="GO" id="GO:0005886">
    <property type="term" value="C:plasma membrane"/>
    <property type="evidence" value="ECO:0007669"/>
    <property type="project" value="UniProtKB-SubCell"/>
</dbReference>
<dbReference type="SMART" id="SM00448">
    <property type="entry name" value="REC"/>
    <property type="match status" value="1"/>
</dbReference>
<evidence type="ECO:0000259" key="21">
    <source>
        <dbReference type="PROSITE" id="PS50113"/>
    </source>
</evidence>
<keyword evidence="17" id="KW-0175">Coiled coil</keyword>
<evidence type="ECO:0000256" key="16">
    <source>
        <dbReference type="PROSITE-ProRule" id="PRU00169"/>
    </source>
</evidence>
<dbReference type="InterPro" id="IPR011006">
    <property type="entry name" value="CheY-like_superfamily"/>
</dbReference>
<dbReference type="EMBL" id="FLYE01000048">
    <property type="protein sequence ID" value="SCA58255.1"/>
    <property type="molecule type" value="Genomic_DNA"/>
</dbReference>
<evidence type="ECO:0000259" key="20">
    <source>
        <dbReference type="PROSITE" id="PS50112"/>
    </source>
</evidence>
<keyword evidence="10 23" id="KW-0418">Kinase</keyword>
<evidence type="ECO:0000256" key="3">
    <source>
        <dbReference type="ARBA" id="ARBA00012438"/>
    </source>
</evidence>
<dbReference type="EC" id="2.7.13.3" evidence="3"/>
<evidence type="ECO:0000256" key="8">
    <source>
        <dbReference type="ARBA" id="ARBA00022723"/>
    </source>
</evidence>
<feature type="domain" description="Histidine kinase" evidence="18">
    <location>
        <begin position="603"/>
        <end position="821"/>
    </location>
</feature>
<dbReference type="PROSITE" id="PS50112">
    <property type="entry name" value="PAS"/>
    <property type="match status" value="2"/>
</dbReference>
<dbReference type="SUPFAM" id="SSF55874">
    <property type="entry name" value="ATPase domain of HSP90 chaperone/DNA topoisomerase II/histidine kinase"/>
    <property type="match status" value="1"/>
</dbReference>
<dbReference type="PROSITE" id="PS50113">
    <property type="entry name" value="PAC"/>
    <property type="match status" value="2"/>
</dbReference>
<keyword evidence="6 23" id="KW-0808">Transferase</keyword>